<dbReference type="InterPro" id="IPR032466">
    <property type="entry name" value="Metal_Hydrolase"/>
</dbReference>
<dbReference type="Proteomes" id="UP000198733">
    <property type="component" value="Unassembled WGS sequence"/>
</dbReference>
<dbReference type="InterPro" id="IPR011059">
    <property type="entry name" value="Metal-dep_hydrolase_composite"/>
</dbReference>
<dbReference type="SUPFAM" id="SSF51338">
    <property type="entry name" value="Composite domain of metallo-dependent hydrolases"/>
    <property type="match status" value="1"/>
</dbReference>
<comment type="caution">
    <text evidence="7">The sequence shown here is derived from an EMBL/GenBank/DDBJ whole genome shotgun (WGS) entry which is preliminary data.</text>
</comment>
<proteinExistence type="inferred from homology"/>
<evidence type="ECO:0000256" key="2">
    <source>
        <dbReference type="ARBA" id="ARBA00022723"/>
    </source>
</evidence>
<sequence>MQEKTIICGCVVTPFGLIENGMVVVEKDRIIAVGRRDDKKIQQAKSVYDERNHYIIPGFIDIHCHGGLAGMFYEDHIDKFTSHHLQHGTTSILPTFVYNQSHLEIMNALPEVLNAMEQRFSTVLGIHMEGPYINPKYGAITAPIRPVNPKEYEEILQLAGEQIKLWTLSPELNGQTEFMQKACEYGIVFSVGHSEATPDTIFEGHRLGLRVGCHLTNASSSTPNNSRFDGTLELGVHEAVLLHDDMYAEVIPDRGGIHVRPLMLRLIVKTKGVNRVIIITDATGYVDEANGPDVCILQGNEHTPGGEEKEILAGSLLTMDSAVRNMMEHTGVGIVDACKMASLNPARLLGVDRDLGSIEVGKKANLLIIKDKVDVQWVMLEGQIKHKIE</sequence>
<keyword evidence="8" id="KW-1185">Reference proteome</keyword>
<dbReference type="Pfam" id="PF01979">
    <property type="entry name" value="Amidohydro_1"/>
    <property type="match status" value="1"/>
</dbReference>
<dbReference type="PANTHER" id="PTHR11113">
    <property type="entry name" value="N-ACETYLGLUCOSAMINE-6-PHOSPHATE DEACETYLASE"/>
    <property type="match status" value="1"/>
</dbReference>
<dbReference type="Gene3D" id="2.30.40.10">
    <property type="entry name" value="Urease, subunit C, domain 1"/>
    <property type="match status" value="1"/>
</dbReference>
<keyword evidence="3 5" id="KW-0378">Hydrolase</keyword>
<name>A0A1H9G6W8_9BACI</name>
<evidence type="ECO:0000313" key="8">
    <source>
        <dbReference type="Proteomes" id="UP000198733"/>
    </source>
</evidence>
<dbReference type="InterPro" id="IPR006680">
    <property type="entry name" value="Amidohydro-rel"/>
</dbReference>
<dbReference type="SUPFAM" id="SSF51556">
    <property type="entry name" value="Metallo-dependent hydrolases"/>
    <property type="match status" value="1"/>
</dbReference>
<dbReference type="Gene3D" id="3.20.20.140">
    <property type="entry name" value="Metal-dependent hydrolases"/>
    <property type="match status" value="1"/>
</dbReference>
<dbReference type="PIRSF" id="PIRSF038994">
    <property type="entry name" value="NagA"/>
    <property type="match status" value="1"/>
</dbReference>
<dbReference type="NCBIfam" id="TIGR00221">
    <property type="entry name" value="nagA"/>
    <property type="match status" value="1"/>
</dbReference>
<evidence type="ECO:0000313" key="7">
    <source>
        <dbReference type="EMBL" id="SEQ45812.1"/>
    </source>
</evidence>
<evidence type="ECO:0000256" key="5">
    <source>
        <dbReference type="PIRNR" id="PIRNR038994"/>
    </source>
</evidence>
<evidence type="ECO:0000259" key="6">
    <source>
        <dbReference type="Pfam" id="PF01979"/>
    </source>
</evidence>
<dbReference type="PANTHER" id="PTHR11113:SF14">
    <property type="entry name" value="N-ACETYLGLUCOSAMINE-6-PHOSPHATE DEACETYLASE"/>
    <property type="match status" value="1"/>
</dbReference>
<reference evidence="7 8" key="1">
    <citation type="submission" date="2016-10" db="EMBL/GenBank/DDBJ databases">
        <authorList>
            <person name="Varghese N."/>
            <person name="Submissions S."/>
        </authorList>
    </citation>
    <scope>NUCLEOTIDE SEQUENCE [LARGE SCALE GENOMIC DNA]</scope>
    <source>
        <strain evidence="7 8">CGMCC 1.7734</strain>
    </source>
</reference>
<comment type="similarity">
    <text evidence="1 5">Belongs to the metallo-dependent hydrolases superfamily. NagA family.</text>
</comment>
<evidence type="ECO:0000256" key="1">
    <source>
        <dbReference type="ARBA" id="ARBA00010716"/>
    </source>
</evidence>
<feature type="domain" description="Amidohydrolase-related" evidence="6">
    <location>
        <begin position="54"/>
        <end position="384"/>
    </location>
</feature>
<gene>
    <name evidence="7" type="ORF">SAMN05216232_2486</name>
</gene>
<dbReference type="RefSeq" id="WP_092504629.1">
    <property type="nucleotide sequence ID" value="NZ_FOEH01000003.1"/>
</dbReference>
<evidence type="ECO:0000256" key="4">
    <source>
        <dbReference type="ARBA" id="ARBA00023277"/>
    </source>
</evidence>
<accession>A0A1H9G6W8</accession>
<keyword evidence="4 5" id="KW-0119">Carbohydrate metabolism</keyword>
<organism evidence="7 8">
    <name type="scientific">Virgibacillus subterraneus</name>
    <dbReference type="NCBI Taxonomy" id="621109"/>
    <lineage>
        <taxon>Bacteria</taxon>
        <taxon>Bacillati</taxon>
        <taxon>Bacillota</taxon>
        <taxon>Bacilli</taxon>
        <taxon>Bacillales</taxon>
        <taxon>Bacillaceae</taxon>
        <taxon>Virgibacillus</taxon>
    </lineage>
</organism>
<dbReference type="InterPro" id="IPR003764">
    <property type="entry name" value="GlcNAc_6-P_deAcase"/>
</dbReference>
<keyword evidence="2" id="KW-0479">Metal-binding</keyword>
<dbReference type="EMBL" id="FOEH01000003">
    <property type="protein sequence ID" value="SEQ45812.1"/>
    <property type="molecule type" value="Genomic_DNA"/>
</dbReference>
<protein>
    <submittedName>
        <fullName evidence="7">N-acetylglucosamine 6-phosphate deacetylase</fullName>
    </submittedName>
</protein>
<evidence type="ECO:0000256" key="3">
    <source>
        <dbReference type="ARBA" id="ARBA00022801"/>
    </source>
</evidence>